<dbReference type="KEGG" id="ttp:E6P07_06065"/>
<keyword evidence="3 7" id="KW-0489">Methyltransferase</keyword>
<dbReference type="PANTHER" id="PTHR11727">
    <property type="entry name" value="DIMETHYLADENOSINE TRANSFERASE"/>
    <property type="match status" value="1"/>
</dbReference>
<feature type="binding site" evidence="7 8">
    <location>
        <position position="40"/>
    </location>
    <ligand>
        <name>S-adenosyl-L-methionine</name>
        <dbReference type="ChEBI" id="CHEBI:59789"/>
    </ligand>
</feature>
<dbReference type="Gene3D" id="1.10.8.100">
    <property type="entry name" value="Ribosomal RNA adenine dimethylase-like, domain 2"/>
    <property type="match status" value="1"/>
</dbReference>
<dbReference type="InterPro" id="IPR020596">
    <property type="entry name" value="rRNA_Ade_Mease_Trfase_CS"/>
</dbReference>
<evidence type="ECO:0000256" key="1">
    <source>
        <dbReference type="ARBA" id="ARBA00022490"/>
    </source>
</evidence>
<feature type="binding site" evidence="7 8">
    <location>
        <position position="109"/>
    </location>
    <ligand>
        <name>S-adenosyl-L-methionine</name>
        <dbReference type="ChEBI" id="CHEBI:59789"/>
    </ligand>
</feature>
<evidence type="ECO:0000256" key="5">
    <source>
        <dbReference type="ARBA" id="ARBA00022691"/>
    </source>
</evidence>
<dbReference type="PROSITE" id="PS01131">
    <property type="entry name" value="RRNA_A_DIMETH"/>
    <property type="match status" value="1"/>
</dbReference>
<dbReference type="Pfam" id="PF00398">
    <property type="entry name" value="RrnaAD"/>
    <property type="match status" value="1"/>
</dbReference>
<dbReference type="EMBL" id="CP039268">
    <property type="protein sequence ID" value="QGU32589.1"/>
    <property type="molecule type" value="Genomic_DNA"/>
</dbReference>
<feature type="binding site" evidence="7 8">
    <location>
        <position position="15"/>
    </location>
    <ligand>
        <name>S-adenosyl-L-methionine</name>
        <dbReference type="ChEBI" id="CHEBI:59789"/>
    </ligand>
</feature>
<evidence type="ECO:0000313" key="10">
    <source>
        <dbReference type="EMBL" id="QGU32589.1"/>
    </source>
</evidence>
<dbReference type="RefSeq" id="WP_153974785.1">
    <property type="nucleotide sequence ID" value="NZ_CP039268.1"/>
</dbReference>
<protein>
    <recommendedName>
        <fullName evidence="7">Ribosomal RNA small subunit methyltransferase A</fullName>
        <ecNumber evidence="7">2.1.1.182</ecNumber>
    </recommendedName>
    <alternativeName>
        <fullName evidence="7">16S rRNA (adenine(1518)-N(6)/adenine(1519)-N(6))-dimethyltransferase</fullName>
    </alternativeName>
    <alternativeName>
        <fullName evidence="7">16S rRNA dimethyladenosine transferase</fullName>
    </alternativeName>
    <alternativeName>
        <fullName evidence="7">16S rRNA dimethylase</fullName>
    </alternativeName>
    <alternativeName>
        <fullName evidence="7">S-adenosylmethionine-6-N', N'-adenosyl(rRNA) dimethyltransferase</fullName>
    </alternativeName>
</protein>
<name>A0A6I6ECC3_THETI</name>
<dbReference type="NCBIfam" id="TIGR00755">
    <property type="entry name" value="ksgA"/>
    <property type="match status" value="1"/>
</dbReference>
<feature type="binding site" evidence="7 8">
    <location>
        <position position="86"/>
    </location>
    <ligand>
        <name>S-adenosyl-L-methionine</name>
        <dbReference type="ChEBI" id="CHEBI:59789"/>
    </ligand>
</feature>
<dbReference type="InterPro" id="IPR023165">
    <property type="entry name" value="rRNA_Ade_diMease-like_C"/>
</dbReference>
<evidence type="ECO:0000256" key="2">
    <source>
        <dbReference type="ARBA" id="ARBA00022552"/>
    </source>
</evidence>
<evidence type="ECO:0000256" key="4">
    <source>
        <dbReference type="ARBA" id="ARBA00022679"/>
    </source>
</evidence>
<evidence type="ECO:0000256" key="3">
    <source>
        <dbReference type="ARBA" id="ARBA00022603"/>
    </source>
</evidence>
<dbReference type="OrthoDB" id="9814755at2"/>
<keyword evidence="1 7" id="KW-0963">Cytoplasm</keyword>
<comment type="catalytic activity">
    <reaction evidence="7">
        <text>adenosine(1518)/adenosine(1519) in 16S rRNA + 4 S-adenosyl-L-methionine = N(6)-dimethyladenosine(1518)/N(6)-dimethyladenosine(1519) in 16S rRNA + 4 S-adenosyl-L-homocysteine + 4 H(+)</text>
        <dbReference type="Rhea" id="RHEA:19609"/>
        <dbReference type="Rhea" id="RHEA-COMP:10232"/>
        <dbReference type="Rhea" id="RHEA-COMP:10233"/>
        <dbReference type="ChEBI" id="CHEBI:15378"/>
        <dbReference type="ChEBI" id="CHEBI:57856"/>
        <dbReference type="ChEBI" id="CHEBI:59789"/>
        <dbReference type="ChEBI" id="CHEBI:74411"/>
        <dbReference type="ChEBI" id="CHEBI:74493"/>
        <dbReference type="EC" id="2.1.1.182"/>
    </reaction>
</comment>
<keyword evidence="4 7" id="KW-0808">Transferase</keyword>
<dbReference type="PANTHER" id="PTHR11727:SF7">
    <property type="entry name" value="DIMETHYLADENOSINE TRANSFERASE-RELATED"/>
    <property type="match status" value="1"/>
</dbReference>
<sequence>MEHHRARKRFGQNFLHDPVIIDRIQAAIDARPGERLVEIGPGQGAITLGLLTRAGALDVIELDRDLIEPLRRRLGGLGELRIHHADALDFDLRTLVDPRGTASLRLVGNLPYNISTPLLFHFLDQIEVLQDLHLMLQREVVDRIVAAPGDKRYGRLSVMIQSRCQATNLFRIGPGAFTPAPKVESAFLRLRPLRPLPYPIDDPIIHERIVAAAFGQRRKTLRNSLSGVVAPSLLEAAGIDPRCRAEELDVADYARLANLVAALPG</sequence>
<dbReference type="InterPro" id="IPR001737">
    <property type="entry name" value="KsgA/Erm"/>
</dbReference>
<dbReference type="PROSITE" id="PS51689">
    <property type="entry name" value="SAM_RNA_A_N6_MT"/>
    <property type="match status" value="1"/>
</dbReference>
<dbReference type="Proteomes" id="UP000426424">
    <property type="component" value="Chromosome"/>
</dbReference>
<reference evidence="10 11" key="1">
    <citation type="submission" date="2019-12" db="EMBL/GenBank/DDBJ databases">
        <title>The complete genome of the thermophilic, anoxygenic phototrophic gammaproteobacterium Thermochromatium tepidum.</title>
        <authorList>
            <person name="Sattley W.M."/>
            <person name="Swingley W.D."/>
            <person name="Burchell B.M."/>
            <person name="Gurbani S.A."/>
            <person name="Kujawa C.M."/>
            <person name="Nuccio D.A."/>
            <person name="Schladweiler J."/>
            <person name="Shaffer K.N."/>
            <person name="Stokes L.M."/>
            <person name="Touchman J.W."/>
            <person name="Blankenship R.E."/>
            <person name="Madigan M.T."/>
        </authorList>
    </citation>
    <scope>NUCLEOTIDE SEQUENCE [LARGE SCALE GENOMIC DNA]</scope>
    <source>
        <strain evidence="10 11">ATCC 43061</strain>
    </source>
</reference>
<evidence type="ECO:0000256" key="7">
    <source>
        <dbReference type="HAMAP-Rule" id="MF_00607"/>
    </source>
</evidence>
<dbReference type="InterPro" id="IPR011530">
    <property type="entry name" value="rRNA_adenine_dimethylase"/>
</dbReference>
<keyword evidence="11" id="KW-1185">Reference proteome</keyword>
<gene>
    <name evidence="7 10" type="primary">rsmA</name>
    <name evidence="7" type="synonym">ksgA</name>
    <name evidence="10" type="ORF">E6P07_06065</name>
</gene>
<keyword evidence="2 7" id="KW-0698">rRNA processing</keyword>
<dbReference type="GO" id="GO:0052908">
    <property type="term" value="F:16S rRNA (adenine(1518)-N(6)/adenine(1519)-N(6))-dimethyltransferase activity"/>
    <property type="evidence" value="ECO:0007669"/>
    <property type="project" value="UniProtKB-EC"/>
</dbReference>
<feature type="binding site" evidence="7 8">
    <location>
        <position position="61"/>
    </location>
    <ligand>
        <name>S-adenosyl-L-methionine</name>
        <dbReference type="ChEBI" id="CHEBI:59789"/>
    </ligand>
</feature>
<dbReference type="HAMAP" id="MF_00607">
    <property type="entry name" value="16SrRNA_methyltr_A"/>
    <property type="match status" value="1"/>
</dbReference>
<keyword evidence="5 7" id="KW-0949">S-adenosyl-L-methionine</keyword>
<dbReference type="FunFam" id="1.10.8.100:FF:000001">
    <property type="entry name" value="Ribosomal RNA small subunit methyltransferase A"/>
    <property type="match status" value="1"/>
</dbReference>
<dbReference type="EC" id="2.1.1.182" evidence="7"/>
<dbReference type="InterPro" id="IPR029063">
    <property type="entry name" value="SAM-dependent_MTases_sf"/>
</dbReference>
<evidence type="ECO:0000256" key="8">
    <source>
        <dbReference type="PROSITE-ProRule" id="PRU01026"/>
    </source>
</evidence>
<organism evidence="10 11">
    <name type="scientific">Thermochromatium tepidum ATCC 43061</name>
    <dbReference type="NCBI Taxonomy" id="316276"/>
    <lineage>
        <taxon>Bacteria</taxon>
        <taxon>Pseudomonadati</taxon>
        <taxon>Pseudomonadota</taxon>
        <taxon>Gammaproteobacteria</taxon>
        <taxon>Chromatiales</taxon>
        <taxon>Chromatiaceae</taxon>
        <taxon>Thermochromatium</taxon>
    </lineage>
</organism>
<dbReference type="SMART" id="SM00650">
    <property type="entry name" value="rADc"/>
    <property type="match status" value="1"/>
</dbReference>
<feature type="domain" description="Ribosomal RNA adenine methylase transferase N-terminal" evidence="9">
    <location>
        <begin position="20"/>
        <end position="194"/>
    </location>
</feature>
<dbReference type="SUPFAM" id="SSF53335">
    <property type="entry name" value="S-adenosyl-L-methionine-dependent methyltransferases"/>
    <property type="match status" value="1"/>
</dbReference>
<feature type="binding site" evidence="7 8">
    <location>
        <position position="13"/>
    </location>
    <ligand>
        <name>S-adenosyl-L-methionine</name>
        <dbReference type="ChEBI" id="CHEBI:59789"/>
    </ligand>
</feature>
<comment type="similarity">
    <text evidence="7">Belongs to the class I-like SAM-binding methyltransferase superfamily. rRNA adenine N(6)-methyltransferase family. RsmA subfamily.</text>
</comment>
<comment type="subcellular location">
    <subcellularLocation>
        <location evidence="7">Cytoplasm</location>
    </subcellularLocation>
</comment>
<dbReference type="GO" id="GO:0003723">
    <property type="term" value="F:RNA binding"/>
    <property type="evidence" value="ECO:0007669"/>
    <property type="project" value="UniProtKB-UniRule"/>
</dbReference>
<proteinExistence type="inferred from homology"/>
<dbReference type="AlphaFoldDB" id="A0A6I6ECC3"/>
<evidence type="ECO:0000256" key="6">
    <source>
        <dbReference type="ARBA" id="ARBA00022884"/>
    </source>
</evidence>
<evidence type="ECO:0000259" key="9">
    <source>
        <dbReference type="SMART" id="SM00650"/>
    </source>
</evidence>
<evidence type="ECO:0000313" key="11">
    <source>
        <dbReference type="Proteomes" id="UP000426424"/>
    </source>
</evidence>
<dbReference type="Gene3D" id="3.40.50.150">
    <property type="entry name" value="Vaccinia Virus protein VP39"/>
    <property type="match status" value="1"/>
</dbReference>
<dbReference type="InterPro" id="IPR020598">
    <property type="entry name" value="rRNA_Ade_methylase_Trfase_N"/>
</dbReference>
<accession>A0A6I6ECC3</accession>
<keyword evidence="6 7" id="KW-0694">RNA-binding</keyword>
<dbReference type="GO" id="GO:0005829">
    <property type="term" value="C:cytosol"/>
    <property type="evidence" value="ECO:0007669"/>
    <property type="project" value="TreeGrafter"/>
</dbReference>
<comment type="function">
    <text evidence="7">Specifically dimethylates two adjacent adenosines (A1518 and A1519) in the loop of a conserved hairpin near the 3'-end of 16S rRNA in the 30S particle. May play a critical role in biogenesis of 30S subunits.</text>
</comment>